<dbReference type="PANTHER" id="PTHR33321:SF12">
    <property type="entry name" value="PLANT BASIC SECRETORY PROTEIN (BSP) FAMILY PROTEIN"/>
    <property type="match status" value="1"/>
</dbReference>
<feature type="signal peptide" evidence="1">
    <location>
        <begin position="1"/>
        <end position="21"/>
    </location>
</feature>
<keyword evidence="1" id="KW-0732">Signal</keyword>
<reference evidence="2" key="1">
    <citation type="submission" date="2022-06" db="EMBL/GenBank/DDBJ databases">
        <title>Aeoliella straminimaris, a novel planctomycete from sediments.</title>
        <authorList>
            <person name="Vitorino I.R."/>
            <person name="Lage O.M."/>
        </authorList>
    </citation>
    <scope>NUCLEOTIDE SEQUENCE</scope>
    <source>
        <strain evidence="2">ICT_H6.2</strain>
    </source>
</reference>
<organism evidence="2 3">
    <name type="scientific">Aeoliella straminimaris</name>
    <dbReference type="NCBI Taxonomy" id="2954799"/>
    <lineage>
        <taxon>Bacteria</taxon>
        <taxon>Pseudomonadati</taxon>
        <taxon>Planctomycetota</taxon>
        <taxon>Planctomycetia</taxon>
        <taxon>Pirellulales</taxon>
        <taxon>Lacipirellulaceae</taxon>
        <taxon>Aeoliella</taxon>
    </lineage>
</organism>
<dbReference type="InterPro" id="IPR007541">
    <property type="entry name" value="Uncharacterised_BSP"/>
</dbReference>
<dbReference type="Proteomes" id="UP001155241">
    <property type="component" value="Unassembled WGS sequence"/>
</dbReference>
<dbReference type="AlphaFoldDB" id="A0A9X2FIA7"/>
<protein>
    <submittedName>
        <fullName evidence="2">Basic secretory family protein</fullName>
    </submittedName>
</protein>
<dbReference type="Pfam" id="PF04450">
    <property type="entry name" value="BSP"/>
    <property type="match status" value="1"/>
</dbReference>
<feature type="chain" id="PRO_5040736219" evidence="1">
    <location>
        <begin position="22"/>
        <end position="436"/>
    </location>
</feature>
<keyword evidence="3" id="KW-1185">Reference proteome</keyword>
<evidence type="ECO:0000256" key="1">
    <source>
        <dbReference type="SAM" id="SignalP"/>
    </source>
</evidence>
<evidence type="ECO:0000313" key="2">
    <source>
        <dbReference type="EMBL" id="MCO6045736.1"/>
    </source>
</evidence>
<name>A0A9X2FIA7_9BACT</name>
<dbReference type="PANTHER" id="PTHR33321">
    <property type="match status" value="1"/>
</dbReference>
<sequence length="436" mass="48913">MRLLSVCSWLLLFVCPGVVQGEVEVTIEVRPVGEARPTFKFENLPAPSSSDAGNLARITLLDGTRDPNGQPLTALVDGELATQDDDPQKCFFFRGEGGRVMLDLGREIDIKQLNTYSWHTGARAAQVYTLWAAGDDARGGRLRRAGSNDPSRYGWTKVADIDTHNTDGGNAGQIGVSISGGNGQALGNYRYLLLDVEKSQPDHRFGNTFYTEIDVVDGNEYEQPDNEGQVDSIVIDDKYEIYFDTTGAPELRGWVDEVLKPVCREWYPKIVEMLPSENFEAPTQFTIYFRNNMNGVAYTQGRDVHCAGVWFSRNLKGEAAGAVVHELCHVVQQYRSRRNPGWLVEGVCDYIRWFMYEPESQRPRVNFSRDNYDDSYRVTGAFLNYVVAEHGEEILPKLNAAMREGRYDADIWKELTGKTAPELWTAFGESQQSGGN</sequence>
<dbReference type="RefSeq" id="WP_252853849.1">
    <property type="nucleotide sequence ID" value="NZ_JAMXLR010000061.1"/>
</dbReference>
<dbReference type="EMBL" id="JAMXLR010000061">
    <property type="protein sequence ID" value="MCO6045736.1"/>
    <property type="molecule type" value="Genomic_DNA"/>
</dbReference>
<gene>
    <name evidence="2" type="ORF">NG895_17705</name>
</gene>
<accession>A0A9X2FIA7</accession>
<comment type="caution">
    <text evidence="2">The sequence shown here is derived from an EMBL/GenBank/DDBJ whole genome shotgun (WGS) entry which is preliminary data.</text>
</comment>
<evidence type="ECO:0000313" key="3">
    <source>
        <dbReference type="Proteomes" id="UP001155241"/>
    </source>
</evidence>
<proteinExistence type="predicted"/>